<dbReference type="AlphaFoldDB" id="A0A1Q2MCA1"/>
<sequence length="443" mass="49246">MALPSVAIVGRPNVGKSSLLNALAGSMISIVEPTAGVTRDRISVPVRHGERYLELIDTGGYGIVDSDKLEDQIEIQINQAINHADLILFIVDINDGITPLDKTIAGLLRKSDSNVILVANKADSARLFPRAGEFTKLGFGDALCISALNHLNKKDLMDLVFDRLEGHDFQKPEEPVMKIALVGKRNAGKSSFINAIVGQQRVIVSEVAGTTRDAVDVRFERDGQSFVAIDTAGLRKKKVLSKDNIDFYSYTRALKSIRRADVVLFMIDAMLPVSQVDKKLAYSISEEHKPCILVVNKWDLAADKAEAEDFSEYLSEELPGLRHCPIAFTTAKDGRNIQSTLDLARELHKQSTIKIPTPMLNKAMDEIKQMRVGGNKKKKGFPKIYYATQIATQPITVLVFVNNPEYFDGNYQRFMLNRLGEMLPCSEVPIKLMFKSHRAQTSR</sequence>
<dbReference type="GO" id="GO:0005525">
    <property type="term" value="F:GTP binding"/>
    <property type="evidence" value="ECO:0007669"/>
    <property type="project" value="UniProtKB-UniRule"/>
</dbReference>
<feature type="binding site" evidence="8">
    <location>
        <begin position="296"/>
        <end position="299"/>
    </location>
    <ligand>
        <name>GTP</name>
        <dbReference type="ChEBI" id="CHEBI:37565"/>
        <label>2</label>
    </ligand>
</feature>
<feature type="binding site" evidence="8">
    <location>
        <begin position="10"/>
        <end position="17"/>
    </location>
    <ligand>
        <name>GTP</name>
        <dbReference type="ChEBI" id="CHEBI:37565"/>
        <label>1</label>
    </ligand>
</feature>
<evidence type="ECO:0000256" key="4">
    <source>
        <dbReference type="ARBA" id="ARBA00022737"/>
    </source>
</evidence>
<evidence type="ECO:0000256" key="1">
    <source>
        <dbReference type="ARBA" id="ARBA00008279"/>
    </source>
</evidence>
<dbReference type="OrthoDB" id="9805918at2"/>
<comment type="function">
    <text evidence="8 10">GTPase that plays an essential role in the late steps of ribosome biogenesis.</text>
</comment>
<evidence type="ECO:0000256" key="7">
    <source>
        <dbReference type="ARBA" id="ARBA00032345"/>
    </source>
</evidence>
<evidence type="ECO:0000313" key="12">
    <source>
        <dbReference type="EMBL" id="AQQ70294.1"/>
    </source>
</evidence>
<evidence type="ECO:0000313" key="13">
    <source>
        <dbReference type="Proteomes" id="UP000188181"/>
    </source>
</evidence>
<dbReference type="PANTHER" id="PTHR43834:SF6">
    <property type="entry name" value="GTPASE DER"/>
    <property type="match status" value="1"/>
</dbReference>
<keyword evidence="13" id="KW-1185">Reference proteome</keyword>
<dbReference type="GO" id="GO:0043022">
    <property type="term" value="F:ribosome binding"/>
    <property type="evidence" value="ECO:0007669"/>
    <property type="project" value="TreeGrafter"/>
</dbReference>
<dbReference type="KEGG" id="pbas:SMSP2_00638"/>
<evidence type="ECO:0000256" key="10">
    <source>
        <dbReference type="RuleBase" id="RU004481"/>
    </source>
</evidence>
<keyword evidence="3 8" id="KW-0690">Ribosome biogenesis</keyword>
<dbReference type="PRINTS" id="PR00326">
    <property type="entry name" value="GTP1OBG"/>
</dbReference>
<dbReference type="FunFam" id="3.40.50.300:FF:000040">
    <property type="entry name" value="GTPase Der"/>
    <property type="match status" value="1"/>
</dbReference>
<dbReference type="InterPro" id="IPR031166">
    <property type="entry name" value="G_ENGA"/>
</dbReference>
<dbReference type="InterPro" id="IPR016484">
    <property type="entry name" value="GTPase_Der"/>
</dbReference>
<dbReference type="Gene3D" id="3.30.300.20">
    <property type="match status" value="1"/>
</dbReference>
<feature type="binding site" evidence="8">
    <location>
        <begin position="230"/>
        <end position="234"/>
    </location>
    <ligand>
        <name>GTP</name>
        <dbReference type="ChEBI" id="CHEBI:37565"/>
        <label>2</label>
    </ligand>
</feature>
<evidence type="ECO:0000256" key="3">
    <source>
        <dbReference type="ARBA" id="ARBA00022517"/>
    </source>
</evidence>
<protein>
    <recommendedName>
        <fullName evidence="2 8">GTPase Der</fullName>
    </recommendedName>
    <alternativeName>
        <fullName evidence="7 8">GTP-binding protein EngA</fullName>
    </alternativeName>
</protein>
<evidence type="ECO:0000256" key="2">
    <source>
        <dbReference type="ARBA" id="ARBA00020953"/>
    </source>
</evidence>
<feature type="binding site" evidence="8">
    <location>
        <begin position="183"/>
        <end position="190"/>
    </location>
    <ligand>
        <name>GTP</name>
        <dbReference type="ChEBI" id="CHEBI:37565"/>
        <label>2</label>
    </ligand>
</feature>
<feature type="binding site" evidence="8">
    <location>
        <begin position="57"/>
        <end position="61"/>
    </location>
    <ligand>
        <name>GTP</name>
        <dbReference type="ChEBI" id="CHEBI:37565"/>
        <label>1</label>
    </ligand>
</feature>
<dbReference type="InterPro" id="IPR005225">
    <property type="entry name" value="Small_GTP-bd"/>
</dbReference>
<dbReference type="Pfam" id="PF01926">
    <property type="entry name" value="MMR_HSR1"/>
    <property type="match status" value="2"/>
</dbReference>
<dbReference type="STRING" id="1851148.SMSP2_00638"/>
<organism evidence="12 13">
    <name type="scientific">Limihaloglobus sulfuriphilus</name>
    <dbReference type="NCBI Taxonomy" id="1851148"/>
    <lineage>
        <taxon>Bacteria</taxon>
        <taxon>Pseudomonadati</taxon>
        <taxon>Planctomycetota</taxon>
        <taxon>Phycisphaerae</taxon>
        <taxon>Sedimentisphaerales</taxon>
        <taxon>Sedimentisphaeraceae</taxon>
        <taxon>Limihaloglobus</taxon>
    </lineage>
</organism>
<keyword evidence="6 8" id="KW-0342">GTP-binding</keyword>
<feature type="domain" description="EngA-type G" evidence="11">
    <location>
        <begin position="4"/>
        <end position="168"/>
    </location>
</feature>
<dbReference type="HAMAP" id="MF_00195">
    <property type="entry name" value="GTPase_Der"/>
    <property type="match status" value="1"/>
</dbReference>
<dbReference type="PIRSF" id="PIRSF006485">
    <property type="entry name" value="GTP-binding_EngA"/>
    <property type="match status" value="1"/>
</dbReference>
<comment type="similarity">
    <text evidence="1 8 9 10">Belongs to the TRAFAC class TrmE-Era-EngA-EngB-Septin-like GTPase superfamily. EngA (Der) GTPase family.</text>
</comment>
<dbReference type="NCBIfam" id="TIGR03594">
    <property type="entry name" value="GTPase_EngA"/>
    <property type="match status" value="1"/>
</dbReference>
<dbReference type="SUPFAM" id="SSF52540">
    <property type="entry name" value="P-loop containing nucleoside triphosphate hydrolases"/>
    <property type="match status" value="2"/>
</dbReference>
<dbReference type="CDD" id="cd01895">
    <property type="entry name" value="EngA2"/>
    <property type="match status" value="1"/>
</dbReference>
<evidence type="ECO:0000256" key="8">
    <source>
        <dbReference type="HAMAP-Rule" id="MF_00195"/>
    </source>
</evidence>
<name>A0A1Q2MCA1_9BACT</name>
<dbReference type="PANTHER" id="PTHR43834">
    <property type="entry name" value="GTPASE DER"/>
    <property type="match status" value="1"/>
</dbReference>
<dbReference type="InterPro" id="IPR027417">
    <property type="entry name" value="P-loop_NTPase"/>
</dbReference>
<proteinExistence type="inferred from homology"/>
<dbReference type="Gene3D" id="3.40.50.300">
    <property type="entry name" value="P-loop containing nucleotide triphosphate hydrolases"/>
    <property type="match status" value="2"/>
</dbReference>
<accession>A0A1Q2MCA1</accession>
<evidence type="ECO:0000256" key="9">
    <source>
        <dbReference type="PROSITE-ProRule" id="PRU01049"/>
    </source>
</evidence>
<feature type="domain" description="EngA-type G" evidence="11">
    <location>
        <begin position="177"/>
        <end position="352"/>
    </location>
</feature>
<reference evidence="13" key="1">
    <citation type="submission" date="2017-02" db="EMBL/GenBank/DDBJ databases">
        <title>Comparative genomics and description of representatives of a novel lineage of planctomycetes thriving in anoxic sediments.</title>
        <authorList>
            <person name="Spring S."/>
            <person name="Bunk B."/>
            <person name="Sproer C."/>
        </authorList>
    </citation>
    <scope>NUCLEOTIDE SEQUENCE [LARGE SCALE GENOMIC DNA]</scope>
    <source>
        <strain evidence="13">SM-Chi-D1</strain>
    </source>
</reference>
<evidence type="ECO:0000256" key="5">
    <source>
        <dbReference type="ARBA" id="ARBA00022741"/>
    </source>
</evidence>
<evidence type="ECO:0000256" key="6">
    <source>
        <dbReference type="ARBA" id="ARBA00023134"/>
    </source>
</evidence>
<dbReference type="GO" id="GO:0042254">
    <property type="term" value="P:ribosome biogenesis"/>
    <property type="evidence" value="ECO:0007669"/>
    <property type="project" value="UniProtKB-KW"/>
</dbReference>
<dbReference type="InterPro" id="IPR032859">
    <property type="entry name" value="KH_dom-like"/>
</dbReference>
<dbReference type="InterPro" id="IPR006073">
    <property type="entry name" value="GTP-bd"/>
</dbReference>
<feature type="binding site" evidence="8">
    <location>
        <begin position="120"/>
        <end position="123"/>
    </location>
    <ligand>
        <name>GTP</name>
        <dbReference type="ChEBI" id="CHEBI:37565"/>
        <label>1</label>
    </ligand>
</feature>
<dbReference type="NCBIfam" id="TIGR00231">
    <property type="entry name" value="small_GTP"/>
    <property type="match status" value="2"/>
</dbReference>
<dbReference type="Pfam" id="PF14714">
    <property type="entry name" value="KH_dom-like"/>
    <property type="match status" value="1"/>
</dbReference>
<comment type="subunit">
    <text evidence="8">Associates with the 50S ribosomal subunit.</text>
</comment>
<dbReference type="Proteomes" id="UP000188181">
    <property type="component" value="Chromosome"/>
</dbReference>
<evidence type="ECO:0000259" key="11">
    <source>
        <dbReference type="PROSITE" id="PS51712"/>
    </source>
</evidence>
<dbReference type="InterPro" id="IPR015946">
    <property type="entry name" value="KH_dom-like_a/b"/>
</dbReference>
<gene>
    <name evidence="8 12" type="primary">der</name>
    <name evidence="12" type="ORF">SMSP2_00638</name>
</gene>
<dbReference type="PROSITE" id="PS51712">
    <property type="entry name" value="G_ENGA"/>
    <property type="match status" value="2"/>
</dbReference>
<dbReference type="EMBL" id="CP019646">
    <property type="protein sequence ID" value="AQQ70294.1"/>
    <property type="molecule type" value="Genomic_DNA"/>
</dbReference>
<keyword evidence="5 8" id="KW-0547">Nucleotide-binding</keyword>
<dbReference type="CDD" id="cd01894">
    <property type="entry name" value="EngA1"/>
    <property type="match status" value="1"/>
</dbReference>
<keyword evidence="4 10" id="KW-0677">Repeat</keyword>
<dbReference type="RefSeq" id="WP_146682570.1">
    <property type="nucleotide sequence ID" value="NZ_CP019646.1"/>
</dbReference>